<comment type="caution">
    <text evidence="5">The sequence shown here is derived from an EMBL/GenBank/DDBJ whole genome shotgun (WGS) entry which is preliminary data.</text>
</comment>
<dbReference type="NCBIfam" id="NF001248">
    <property type="entry name" value="PRK00218.1-4"/>
    <property type="match status" value="1"/>
</dbReference>
<name>A0ABS8G5L6_9ALTE</name>
<dbReference type="RefSeq" id="WP_229159404.1">
    <property type="nucleotide sequence ID" value="NZ_JAJEWP010000001.1"/>
</dbReference>
<dbReference type="HAMAP" id="MF_00695">
    <property type="entry name" value="HflD_protein"/>
    <property type="match status" value="1"/>
</dbReference>
<dbReference type="Gene3D" id="1.10.3890.10">
    <property type="entry name" value="HflD-like"/>
    <property type="match status" value="1"/>
</dbReference>
<keyword evidence="1 4" id="KW-1003">Cell membrane</keyword>
<dbReference type="InterPro" id="IPR007451">
    <property type="entry name" value="HflD"/>
</dbReference>
<protein>
    <recommendedName>
        <fullName evidence="4">High frequency lysogenization protein HflD homolog</fullName>
    </recommendedName>
</protein>
<organism evidence="5 6">
    <name type="scientific">Fluctibacter halophilus</name>
    <dbReference type="NCBI Taxonomy" id="226011"/>
    <lineage>
        <taxon>Bacteria</taxon>
        <taxon>Pseudomonadati</taxon>
        <taxon>Pseudomonadota</taxon>
        <taxon>Gammaproteobacteria</taxon>
        <taxon>Alteromonadales</taxon>
        <taxon>Alteromonadaceae</taxon>
        <taxon>Fluctibacter</taxon>
    </lineage>
</organism>
<keyword evidence="2 4" id="KW-0963">Cytoplasm</keyword>
<dbReference type="EMBL" id="JAJEWP010000001">
    <property type="protein sequence ID" value="MCC2615396.1"/>
    <property type="molecule type" value="Genomic_DNA"/>
</dbReference>
<keyword evidence="3 4" id="KW-0472">Membrane</keyword>
<dbReference type="PANTHER" id="PTHR38100">
    <property type="entry name" value="HIGH FREQUENCY LYSOGENIZATION PROTEIN HFLD"/>
    <property type="match status" value="1"/>
</dbReference>
<keyword evidence="6" id="KW-1185">Reference proteome</keyword>
<evidence type="ECO:0000256" key="1">
    <source>
        <dbReference type="ARBA" id="ARBA00022475"/>
    </source>
</evidence>
<proteinExistence type="inferred from homology"/>
<sequence length="226" mass="24450">MYVWEAGSLNTISADLLDSLQQKTLALAGVSQAAALVQQLARTGKLDEPGFSASLNSIVVTNPDTAADVFGGVNGVKVGLATLIQQLGNTPQEKDAEVTRYVASILGLERKLASQPKRMNELGQRIDNIQRQQAHMDLFSSQMLHNLASVYSDAVSPVGPKIQVAGNPMLLKQANNQDKVRALLLAGVRAAVLWRQLGGKRRQILFNRRKILSSARMLLGTVQPTQ</sequence>
<dbReference type="SUPFAM" id="SSF101322">
    <property type="entry name" value="YcfC-like"/>
    <property type="match status" value="1"/>
</dbReference>
<evidence type="ECO:0000313" key="5">
    <source>
        <dbReference type="EMBL" id="MCC2615396.1"/>
    </source>
</evidence>
<comment type="similarity">
    <text evidence="4">Belongs to the HflD family.</text>
</comment>
<evidence type="ECO:0000256" key="3">
    <source>
        <dbReference type="ARBA" id="ARBA00023136"/>
    </source>
</evidence>
<comment type="subcellular location">
    <subcellularLocation>
        <location evidence="4">Cytoplasm</location>
    </subcellularLocation>
    <subcellularLocation>
        <location evidence="4">Cell membrane</location>
        <topology evidence="4">Peripheral membrane protein</topology>
        <orientation evidence="4">Cytoplasmic side</orientation>
    </subcellularLocation>
</comment>
<evidence type="ECO:0000256" key="2">
    <source>
        <dbReference type="ARBA" id="ARBA00022490"/>
    </source>
</evidence>
<dbReference type="NCBIfam" id="NF001246">
    <property type="entry name" value="PRK00218.1-2"/>
    <property type="match status" value="1"/>
</dbReference>
<reference evidence="5 6" key="1">
    <citation type="submission" date="2021-10" db="EMBL/GenBank/DDBJ databases">
        <title>Draft genome of Aestuariibacter halophilus JC2043.</title>
        <authorList>
            <person name="Emsley S.A."/>
            <person name="Pfannmuller K.M."/>
            <person name="Ushijima B."/>
            <person name="Saw J.H."/>
            <person name="Videau P."/>
        </authorList>
    </citation>
    <scope>NUCLEOTIDE SEQUENCE [LARGE SCALE GENOMIC DNA]</scope>
    <source>
        <strain evidence="5 6">JC2043</strain>
    </source>
</reference>
<gene>
    <name evidence="4 5" type="primary">hflD</name>
    <name evidence="5" type="ORF">LJ739_03980</name>
</gene>
<dbReference type="Pfam" id="PF04356">
    <property type="entry name" value="DUF489"/>
    <property type="match status" value="1"/>
</dbReference>
<evidence type="ECO:0000313" key="6">
    <source>
        <dbReference type="Proteomes" id="UP001520878"/>
    </source>
</evidence>
<accession>A0ABS8G5L6</accession>
<dbReference type="InterPro" id="IPR035932">
    <property type="entry name" value="HflD-like_sf"/>
</dbReference>
<dbReference type="PANTHER" id="PTHR38100:SF1">
    <property type="entry name" value="HIGH FREQUENCY LYSOGENIZATION PROTEIN HFLD"/>
    <property type="match status" value="1"/>
</dbReference>
<evidence type="ECO:0000256" key="4">
    <source>
        <dbReference type="HAMAP-Rule" id="MF_00695"/>
    </source>
</evidence>
<dbReference type="Proteomes" id="UP001520878">
    <property type="component" value="Unassembled WGS sequence"/>
</dbReference>